<evidence type="ECO:0008006" key="3">
    <source>
        <dbReference type="Google" id="ProtNLM"/>
    </source>
</evidence>
<dbReference type="InterPro" id="IPR036737">
    <property type="entry name" value="OmpA-like_sf"/>
</dbReference>
<comment type="caution">
    <text evidence="1">The sequence shown here is derived from an EMBL/GenBank/DDBJ whole genome shotgun (WGS) entry which is preliminary data.</text>
</comment>
<evidence type="ECO:0000313" key="2">
    <source>
        <dbReference type="Proteomes" id="UP001062901"/>
    </source>
</evidence>
<sequence length="79" mass="8532">MNDLSTNRHDNIILIHGFGTALGDSSGLNPEDQRNGMALGLLRAKTVAQQLIARGVPAEKIELRADPIGDGVRVLYRLP</sequence>
<dbReference type="SUPFAM" id="SSF103088">
    <property type="entry name" value="OmpA-like"/>
    <property type="match status" value="1"/>
</dbReference>
<organism evidence="1 2">
    <name type="scientific">Saccharibacter floricola DSM 15669</name>
    <dbReference type="NCBI Taxonomy" id="1123227"/>
    <lineage>
        <taxon>Bacteria</taxon>
        <taxon>Pseudomonadati</taxon>
        <taxon>Pseudomonadota</taxon>
        <taxon>Alphaproteobacteria</taxon>
        <taxon>Acetobacterales</taxon>
        <taxon>Acetobacteraceae</taxon>
        <taxon>Saccharibacter</taxon>
    </lineage>
</organism>
<gene>
    <name evidence="1" type="ORF">AA15669_1207</name>
</gene>
<dbReference type="Proteomes" id="UP001062901">
    <property type="component" value="Unassembled WGS sequence"/>
</dbReference>
<name>A0ABQ0NZ94_9PROT</name>
<proteinExistence type="predicted"/>
<protein>
    <recommendedName>
        <fullName evidence="3">OmpA-like domain-containing protein</fullName>
    </recommendedName>
</protein>
<accession>A0ABQ0NZ94</accession>
<reference evidence="1" key="1">
    <citation type="submission" date="2013-04" db="EMBL/GenBank/DDBJ databases">
        <title>The genome sequencing project of 58 acetic acid bacteria.</title>
        <authorList>
            <person name="Okamoto-Kainuma A."/>
            <person name="Ishikawa M."/>
            <person name="Umino S."/>
            <person name="Koizumi Y."/>
            <person name="Shiwa Y."/>
            <person name="Yoshikawa H."/>
            <person name="Matsutani M."/>
            <person name="Matsushita K."/>
        </authorList>
    </citation>
    <scope>NUCLEOTIDE SEQUENCE</scope>
    <source>
        <strain evidence="1">DSM 15669</strain>
    </source>
</reference>
<dbReference type="EMBL" id="BAQD01000021">
    <property type="protein sequence ID" value="GBQ07060.1"/>
    <property type="molecule type" value="Genomic_DNA"/>
</dbReference>
<evidence type="ECO:0000313" key="1">
    <source>
        <dbReference type="EMBL" id="GBQ07060.1"/>
    </source>
</evidence>
<keyword evidence="2" id="KW-1185">Reference proteome</keyword>
<dbReference type="Gene3D" id="3.30.1330.60">
    <property type="entry name" value="OmpA-like domain"/>
    <property type="match status" value="1"/>
</dbReference>